<sequence length="56" mass="6426">MKLRNAPQILTDGATRRPLLRDTQMPEAPSYPFICWRDAQMTEESPDLHSITAQRA</sequence>
<feature type="region of interest" description="Disordered" evidence="1">
    <location>
        <begin position="1"/>
        <end position="26"/>
    </location>
</feature>
<dbReference type="EMBL" id="LXQA010803972">
    <property type="protein sequence ID" value="MCI71787.1"/>
    <property type="molecule type" value="Genomic_DNA"/>
</dbReference>
<dbReference type="AlphaFoldDB" id="A0A392UGE6"/>
<evidence type="ECO:0000256" key="1">
    <source>
        <dbReference type="SAM" id="MobiDB-lite"/>
    </source>
</evidence>
<proteinExistence type="predicted"/>
<evidence type="ECO:0000313" key="2">
    <source>
        <dbReference type="EMBL" id="MCI71787.1"/>
    </source>
</evidence>
<reference evidence="2 3" key="1">
    <citation type="journal article" date="2018" name="Front. Plant Sci.">
        <title>Red Clover (Trifolium pratense) and Zigzag Clover (T. medium) - A Picture of Genomic Similarities and Differences.</title>
        <authorList>
            <person name="Dluhosova J."/>
            <person name="Istvanek J."/>
            <person name="Nedelnik J."/>
            <person name="Repkova J."/>
        </authorList>
    </citation>
    <scope>NUCLEOTIDE SEQUENCE [LARGE SCALE GENOMIC DNA]</scope>
    <source>
        <strain evidence="3">cv. 10/8</strain>
        <tissue evidence="2">Leaf</tissue>
    </source>
</reference>
<name>A0A392UGE6_9FABA</name>
<evidence type="ECO:0000313" key="3">
    <source>
        <dbReference type="Proteomes" id="UP000265520"/>
    </source>
</evidence>
<protein>
    <submittedName>
        <fullName evidence="2">Uncharacterized protein</fullName>
    </submittedName>
</protein>
<accession>A0A392UGE6</accession>
<feature type="non-terminal residue" evidence="2">
    <location>
        <position position="56"/>
    </location>
</feature>
<dbReference type="Proteomes" id="UP000265520">
    <property type="component" value="Unassembled WGS sequence"/>
</dbReference>
<comment type="caution">
    <text evidence="2">The sequence shown here is derived from an EMBL/GenBank/DDBJ whole genome shotgun (WGS) entry which is preliminary data.</text>
</comment>
<keyword evidence="3" id="KW-1185">Reference proteome</keyword>
<organism evidence="2 3">
    <name type="scientific">Trifolium medium</name>
    <dbReference type="NCBI Taxonomy" id="97028"/>
    <lineage>
        <taxon>Eukaryota</taxon>
        <taxon>Viridiplantae</taxon>
        <taxon>Streptophyta</taxon>
        <taxon>Embryophyta</taxon>
        <taxon>Tracheophyta</taxon>
        <taxon>Spermatophyta</taxon>
        <taxon>Magnoliopsida</taxon>
        <taxon>eudicotyledons</taxon>
        <taxon>Gunneridae</taxon>
        <taxon>Pentapetalae</taxon>
        <taxon>rosids</taxon>
        <taxon>fabids</taxon>
        <taxon>Fabales</taxon>
        <taxon>Fabaceae</taxon>
        <taxon>Papilionoideae</taxon>
        <taxon>50 kb inversion clade</taxon>
        <taxon>NPAAA clade</taxon>
        <taxon>Hologalegina</taxon>
        <taxon>IRL clade</taxon>
        <taxon>Trifolieae</taxon>
        <taxon>Trifolium</taxon>
    </lineage>
</organism>